<feature type="compositionally biased region" description="Acidic residues" evidence="1">
    <location>
        <begin position="13"/>
        <end position="36"/>
    </location>
</feature>
<gene>
    <name evidence="2" type="ORF">N7G274_003425</name>
</gene>
<name>A0ABR4AFJ6_9LECA</name>
<proteinExistence type="predicted"/>
<sequence>MVPSGNEQLSEGDGGDVQDGAEDGDNGGEDGGEEEVDGAREGVGGDLCRSCGPPLITSGGSELSDQEFTAVLASPGL</sequence>
<reference evidence="2 3" key="1">
    <citation type="submission" date="2024-09" db="EMBL/GenBank/DDBJ databases">
        <title>Rethinking Asexuality: The Enigmatic Case of Functional Sexual Genes in Lepraria (Stereocaulaceae).</title>
        <authorList>
            <person name="Doellman M."/>
            <person name="Sun Y."/>
            <person name="Barcenas-Pena A."/>
            <person name="Lumbsch H.T."/>
            <person name="Grewe F."/>
        </authorList>
    </citation>
    <scope>NUCLEOTIDE SEQUENCE [LARGE SCALE GENOMIC DNA]</scope>
    <source>
        <strain evidence="2 3">Mercado 3170</strain>
    </source>
</reference>
<keyword evidence="3" id="KW-1185">Reference proteome</keyword>
<organism evidence="2 3">
    <name type="scientific">Stereocaulon virgatum</name>
    <dbReference type="NCBI Taxonomy" id="373712"/>
    <lineage>
        <taxon>Eukaryota</taxon>
        <taxon>Fungi</taxon>
        <taxon>Dikarya</taxon>
        <taxon>Ascomycota</taxon>
        <taxon>Pezizomycotina</taxon>
        <taxon>Lecanoromycetes</taxon>
        <taxon>OSLEUM clade</taxon>
        <taxon>Lecanoromycetidae</taxon>
        <taxon>Lecanorales</taxon>
        <taxon>Lecanorineae</taxon>
        <taxon>Stereocaulaceae</taxon>
        <taxon>Stereocaulon</taxon>
    </lineage>
</organism>
<dbReference type="Proteomes" id="UP001590950">
    <property type="component" value="Unassembled WGS sequence"/>
</dbReference>
<dbReference type="EMBL" id="JBEFKJ010000010">
    <property type="protein sequence ID" value="KAL2043905.1"/>
    <property type="molecule type" value="Genomic_DNA"/>
</dbReference>
<evidence type="ECO:0000256" key="1">
    <source>
        <dbReference type="SAM" id="MobiDB-lite"/>
    </source>
</evidence>
<protein>
    <submittedName>
        <fullName evidence="2">Uncharacterized protein</fullName>
    </submittedName>
</protein>
<comment type="caution">
    <text evidence="2">The sequence shown here is derived from an EMBL/GenBank/DDBJ whole genome shotgun (WGS) entry which is preliminary data.</text>
</comment>
<accession>A0ABR4AFJ6</accession>
<evidence type="ECO:0000313" key="2">
    <source>
        <dbReference type="EMBL" id="KAL2043905.1"/>
    </source>
</evidence>
<evidence type="ECO:0000313" key="3">
    <source>
        <dbReference type="Proteomes" id="UP001590950"/>
    </source>
</evidence>
<feature type="region of interest" description="Disordered" evidence="1">
    <location>
        <begin position="1"/>
        <end position="46"/>
    </location>
</feature>